<accession>A0A1I2GSC9</accession>
<dbReference type="Gene3D" id="3.90.245.10">
    <property type="entry name" value="Ribonucleoside hydrolase-like"/>
    <property type="match status" value="1"/>
</dbReference>
<dbReference type="InterPro" id="IPR001910">
    <property type="entry name" value="Inosine/uridine_hydrolase_dom"/>
</dbReference>
<evidence type="ECO:0000259" key="3">
    <source>
        <dbReference type="Pfam" id="PF01156"/>
    </source>
</evidence>
<sequence>MKLPFDVPESKKIRLIINTDAKNEADDQFAIVHALLTPRFRIKGIIAAQFEKTASMMNRKDTMQQSYDEIEKVLSIMGLQEEVPYYKGAVSALENEETPVPSEGAAAIVHEAMKEDSSPLYVVFLGPLTDMASALLMEPRISDRLTVVWIGGGHWPLGGWEYNLFNDIAAANVVFQSSVELWQVPHTVYTTMRVSIAELMYKVKPYGEIGQYLFQQLIDFNNWAAEAFKDSPWPKGEMWSLGDSPAISLLLDEHEYGYEMKPAPRITEDMYYVHDQKERMIRVYHFVDVRFTLEDMFAKLALTYGS</sequence>
<dbReference type="Pfam" id="PF01156">
    <property type="entry name" value="IU_nuc_hydro"/>
    <property type="match status" value="1"/>
</dbReference>
<dbReference type="InterPro" id="IPR023186">
    <property type="entry name" value="IUNH"/>
</dbReference>
<organism evidence="4 5">
    <name type="scientific">Paenibacillus algorifonticola</name>
    <dbReference type="NCBI Taxonomy" id="684063"/>
    <lineage>
        <taxon>Bacteria</taxon>
        <taxon>Bacillati</taxon>
        <taxon>Bacillota</taxon>
        <taxon>Bacilli</taxon>
        <taxon>Bacillales</taxon>
        <taxon>Paenibacillaceae</taxon>
        <taxon>Paenibacillus</taxon>
    </lineage>
</organism>
<dbReference type="PANTHER" id="PTHR12304">
    <property type="entry name" value="INOSINE-URIDINE PREFERRING NUCLEOSIDE HYDROLASE"/>
    <property type="match status" value="1"/>
</dbReference>
<dbReference type="OrthoDB" id="2530052at2"/>
<keyword evidence="1 4" id="KW-0378">Hydrolase</keyword>
<dbReference type="Proteomes" id="UP000183410">
    <property type="component" value="Unassembled WGS sequence"/>
</dbReference>
<feature type="domain" description="Inosine/uridine-preferring nucleoside hydrolase" evidence="3">
    <location>
        <begin position="15"/>
        <end position="256"/>
    </location>
</feature>
<protein>
    <submittedName>
        <fullName evidence="4">Inosine-uridine preferring nucleoside hydrolase</fullName>
    </submittedName>
</protein>
<evidence type="ECO:0000256" key="2">
    <source>
        <dbReference type="ARBA" id="ARBA00023295"/>
    </source>
</evidence>
<dbReference type="AlphaFoldDB" id="A0A1I2GSC9"/>
<gene>
    <name evidence="4" type="ORF">SAMN04487969_1182</name>
</gene>
<keyword evidence="5" id="KW-1185">Reference proteome</keyword>
<dbReference type="GO" id="GO:0008477">
    <property type="term" value="F:purine nucleosidase activity"/>
    <property type="evidence" value="ECO:0007669"/>
    <property type="project" value="TreeGrafter"/>
</dbReference>
<keyword evidence="2" id="KW-0326">Glycosidase</keyword>
<dbReference type="GO" id="GO:0006152">
    <property type="term" value="P:purine nucleoside catabolic process"/>
    <property type="evidence" value="ECO:0007669"/>
    <property type="project" value="TreeGrafter"/>
</dbReference>
<name>A0A1I2GSC9_9BACL</name>
<dbReference type="PANTHER" id="PTHR12304:SF4">
    <property type="entry name" value="URIDINE NUCLEOSIDASE"/>
    <property type="match status" value="1"/>
</dbReference>
<dbReference type="InterPro" id="IPR036452">
    <property type="entry name" value="Ribo_hydro-like"/>
</dbReference>
<proteinExistence type="predicted"/>
<dbReference type="EMBL" id="FONN01000018">
    <property type="protein sequence ID" value="SFF20392.1"/>
    <property type="molecule type" value="Genomic_DNA"/>
</dbReference>
<evidence type="ECO:0000256" key="1">
    <source>
        <dbReference type="ARBA" id="ARBA00022801"/>
    </source>
</evidence>
<evidence type="ECO:0000313" key="4">
    <source>
        <dbReference type="EMBL" id="SFF20392.1"/>
    </source>
</evidence>
<reference evidence="5" key="1">
    <citation type="submission" date="2016-10" db="EMBL/GenBank/DDBJ databases">
        <authorList>
            <person name="Varghese N."/>
            <person name="Submissions S."/>
        </authorList>
    </citation>
    <scope>NUCLEOTIDE SEQUENCE [LARGE SCALE GENOMIC DNA]</scope>
    <source>
        <strain evidence="5">CGMCC 1.10223</strain>
    </source>
</reference>
<evidence type="ECO:0000313" key="5">
    <source>
        <dbReference type="Proteomes" id="UP000183410"/>
    </source>
</evidence>
<dbReference type="GO" id="GO:0005829">
    <property type="term" value="C:cytosol"/>
    <property type="evidence" value="ECO:0007669"/>
    <property type="project" value="TreeGrafter"/>
</dbReference>
<dbReference type="SUPFAM" id="SSF53590">
    <property type="entry name" value="Nucleoside hydrolase"/>
    <property type="match status" value="1"/>
</dbReference>
<dbReference type="RefSeq" id="WP_046229273.1">
    <property type="nucleotide sequence ID" value="NZ_FONN01000018.1"/>
</dbReference>